<dbReference type="Pfam" id="PF01408">
    <property type="entry name" value="GFO_IDH_MocA"/>
    <property type="match status" value="1"/>
</dbReference>
<organism evidence="5 6">
    <name type="scientific">Angustibacter luteus</name>
    <dbReference type="NCBI Taxonomy" id="658456"/>
    <lineage>
        <taxon>Bacteria</taxon>
        <taxon>Bacillati</taxon>
        <taxon>Actinomycetota</taxon>
        <taxon>Actinomycetes</taxon>
        <taxon>Kineosporiales</taxon>
        <taxon>Kineosporiaceae</taxon>
    </lineage>
</organism>
<accession>A0ABW1JIR0</accession>
<dbReference type="Gene3D" id="3.40.50.720">
    <property type="entry name" value="NAD(P)-binding Rossmann-like Domain"/>
    <property type="match status" value="1"/>
</dbReference>
<proteinExistence type="inferred from homology"/>
<protein>
    <submittedName>
        <fullName evidence="5">Gfo/Idh/MocA family protein</fullName>
    </submittedName>
</protein>
<name>A0ABW1JIR0_9ACTN</name>
<feature type="domain" description="GFO/IDH/MocA-like oxidoreductase" evidence="4">
    <location>
        <begin position="150"/>
        <end position="259"/>
    </location>
</feature>
<dbReference type="PANTHER" id="PTHR22604:SF105">
    <property type="entry name" value="TRANS-1,2-DIHYDROBENZENE-1,2-DIOL DEHYDROGENASE"/>
    <property type="match status" value="1"/>
</dbReference>
<evidence type="ECO:0000259" key="4">
    <source>
        <dbReference type="Pfam" id="PF22725"/>
    </source>
</evidence>
<keyword evidence="2" id="KW-0560">Oxidoreductase</keyword>
<keyword evidence="6" id="KW-1185">Reference proteome</keyword>
<evidence type="ECO:0000259" key="3">
    <source>
        <dbReference type="Pfam" id="PF01408"/>
    </source>
</evidence>
<dbReference type="SUPFAM" id="SSF55347">
    <property type="entry name" value="Glyceraldehyde-3-phosphate dehydrogenase-like, C-terminal domain"/>
    <property type="match status" value="1"/>
</dbReference>
<evidence type="ECO:0000256" key="2">
    <source>
        <dbReference type="ARBA" id="ARBA00023002"/>
    </source>
</evidence>
<dbReference type="Pfam" id="PF22725">
    <property type="entry name" value="GFO_IDH_MocA_C3"/>
    <property type="match status" value="1"/>
</dbReference>
<dbReference type="InterPro" id="IPR055170">
    <property type="entry name" value="GFO_IDH_MocA-like_dom"/>
</dbReference>
<dbReference type="EMBL" id="JBHSRD010000008">
    <property type="protein sequence ID" value="MFC6008925.1"/>
    <property type="molecule type" value="Genomic_DNA"/>
</dbReference>
<evidence type="ECO:0000256" key="1">
    <source>
        <dbReference type="ARBA" id="ARBA00010928"/>
    </source>
</evidence>
<comment type="similarity">
    <text evidence="1">Belongs to the Gfo/Idh/MocA family.</text>
</comment>
<dbReference type="SUPFAM" id="SSF51735">
    <property type="entry name" value="NAD(P)-binding Rossmann-fold domains"/>
    <property type="match status" value="1"/>
</dbReference>
<sequence length="333" mass="35152">MPGSSLPLSRVPPSRDAPPLRWGVMGTGWIAERFVTALRAHTRQLPHAVGSRNPGSAAAFAADHGLPVAHGSYEHLLGDPSVDVIYVATPHSHHLEAALATIAAGKHVVVEKPLGVNADEAERIASAAREQGVYCVEALWTLFLPKFDVLRQVLDDGAVGEPLSVVADLGDWFDDSHRIRRADLAGGAMLDLGTYPVSLATWVLGEPADVAALAARTGDVTAQFGAVLRSPVGAIASLFSSIDSITPTTAMIAGTEGGIILDGPFFMPGRFVVRDRRGPPLVWDEPAVGHQGLHFEAAAVARDLAEGRTESSVRPLRASIETLRTMDRITAAG</sequence>
<reference evidence="6" key="1">
    <citation type="journal article" date="2019" name="Int. J. Syst. Evol. Microbiol.">
        <title>The Global Catalogue of Microorganisms (GCM) 10K type strain sequencing project: providing services to taxonomists for standard genome sequencing and annotation.</title>
        <authorList>
            <consortium name="The Broad Institute Genomics Platform"/>
            <consortium name="The Broad Institute Genome Sequencing Center for Infectious Disease"/>
            <person name="Wu L."/>
            <person name="Ma J."/>
        </authorList>
    </citation>
    <scope>NUCLEOTIDE SEQUENCE [LARGE SCALE GENOMIC DNA]</scope>
    <source>
        <strain evidence="6">KACC 14249</strain>
    </source>
</reference>
<feature type="domain" description="Gfo/Idh/MocA-like oxidoreductase N-terminal" evidence="3">
    <location>
        <begin position="20"/>
        <end position="135"/>
    </location>
</feature>
<dbReference type="Proteomes" id="UP001596189">
    <property type="component" value="Unassembled WGS sequence"/>
</dbReference>
<dbReference type="RefSeq" id="WP_345717459.1">
    <property type="nucleotide sequence ID" value="NZ_BAABFP010000007.1"/>
</dbReference>
<gene>
    <name evidence="5" type="ORF">ACFQDO_17465</name>
</gene>
<dbReference type="InterPro" id="IPR000683">
    <property type="entry name" value="Gfo/Idh/MocA-like_OxRdtase_N"/>
</dbReference>
<dbReference type="Gene3D" id="3.30.360.10">
    <property type="entry name" value="Dihydrodipicolinate Reductase, domain 2"/>
    <property type="match status" value="1"/>
</dbReference>
<dbReference type="InterPro" id="IPR036291">
    <property type="entry name" value="NAD(P)-bd_dom_sf"/>
</dbReference>
<evidence type="ECO:0000313" key="6">
    <source>
        <dbReference type="Proteomes" id="UP001596189"/>
    </source>
</evidence>
<evidence type="ECO:0000313" key="5">
    <source>
        <dbReference type="EMBL" id="MFC6008925.1"/>
    </source>
</evidence>
<dbReference type="PANTHER" id="PTHR22604">
    <property type="entry name" value="OXIDOREDUCTASES"/>
    <property type="match status" value="1"/>
</dbReference>
<comment type="caution">
    <text evidence="5">The sequence shown here is derived from an EMBL/GenBank/DDBJ whole genome shotgun (WGS) entry which is preliminary data.</text>
</comment>
<dbReference type="InterPro" id="IPR050984">
    <property type="entry name" value="Gfo/Idh/MocA_domain"/>
</dbReference>